<dbReference type="EMBL" id="BQKE01000001">
    <property type="protein sequence ID" value="GJM60252.1"/>
    <property type="molecule type" value="Genomic_DNA"/>
</dbReference>
<evidence type="ECO:0000313" key="2">
    <source>
        <dbReference type="EMBL" id="GJM60252.1"/>
    </source>
</evidence>
<evidence type="ECO:0000313" key="3">
    <source>
        <dbReference type="Proteomes" id="UP001310022"/>
    </source>
</evidence>
<gene>
    <name evidence="2" type="ORF">PEDI_08040</name>
</gene>
<reference evidence="2 3" key="1">
    <citation type="submission" date="2021-12" db="EMBL/GenBank/DDBJ databases">
        <title>Genome sequencing of bacteria with rrn-lacking chromosome and rrn-plasmid.</title>
        <authorList>
            <person name="Anda M."/>
            <person name="Iwasaki W."/>
        </authorList>
    </citation>
    <scope>NUCLEOTIDE SEQUENCE [LARGE SCALE GENOMIC DNA]</scope>
    <source>
        <strain evidence="2 3">NBRC 15940</strain>
    </source>
</reference>
<feature type="signal peptide" evidence="1">
    <location>
        <begin position="1"/>
        <end position="20"/>
    </location>
</feature>
<protein>
    <submittedName>
        <fullName evidence="2">Uncharacterized protein</fullName>
    </submittedName>
</protein>
<dbReference type="AlphaFoldDB" id="A0AAN5AIV1"/>
<keyword evidence="1" id="KW-0732">Signal</keyword>
<sequence>MMKNLILLSLGLLLSFSVQAQVTEIADHVKLETKNNQSYFAVPGTIRITSDKQKKKMFSKKGDNFQATRMVKFQDHQGKIISLPVGSLTETSVRNLHVAYNNQVNRPLNPEERMELFRRARNKARVKYVIGGVLAGVGAVVSGGTAPVILFAAGGAFGAWGFGQDWAASRYLNYEKHEFKAVDDLHEDF</sequence>
<organism evidence="2 3">
    <name type="scientific">Persicobacter diffluens</name>
    <dbReference type="NCBI Taxonomy" id="981"/>
    <lineage>
        <taxon>Bacteria</taxon>
        <taxon>Pseudomonadati</taxon>
        <taxon>Bacteroidota</taxon>
        <taxon>Cytophagia</taxon>
        <taxon>Cytophagales</taxon>
        <taxon>Persicobacteraceae</taxon>
        <taxon>Persicobacter</taxon>
    </lineage>
</organism>
<keyword evidence="3" id="KW-1185">Reference proteome</keyword>
<comment type="caution">
    <text evidence="2">The sequence shown here is derived from an EMBL/GenBank/DDBJ whole genome shotgun (WGS) entry which is preliminary data.</text>
</comment>
<feature type="chain" id="PRO_5043030702" evidence="1">
    <location>
        <begin position="21"/>
        <end position="189"/>
    </location>
</feature>
<dbReference type="Proteomes" id="UP001310022">
    <property type="component" value="Unassembled WGS sequence"/>
</dbReference>
<evidence type="ECO:0000256" key="1">
    <source>
        <dbReference type="SAM" id="SignalP"/>
    </source>
</evidence>
<proteinExistence type="predicted"/>
<name>A0AAN5AIV1_9BACT</name>
<dbReference type="RefSeq" id="WP_338236063.1">
    <property type="nucleotide sequence ID" value="NZ_BQKE01000001.1"/>
</dbReference>
<accession>A0AAN5AIV1</accession>